<dbReference type="RefSeq" id="WP_041064098.1">
    <property type="nucleotide sequence ID" value="NZ_AP012273.1"/>
</dbReference>
<evidence type="ECO:0000259" key="2">
    <source>
        <dbReference type="PROSITE" id="PS51272"/>
    </source>
</evidence>
<dbReference type="PANTHER" id="PTHR43751">
    <property type="entry name" value="SULFATASE"/>
    <property type="match status" value="1"/>
</dbReference>
<evidence type="ECO:0000256" key="1">
    <source>
        <dbReference type="SAM" id="Phobius"/>
    </source>
</evidence>
<dbReference type="EMBL" id="AP012273">
    <property type="protein sequence ID" value="BAO42980.1"/>
    <property type="molecule type" value="Genomic_DNA"/>
</dbReference>
<dbReference type="Proteomes" id="UP000031631">
    <property type="component" value="Chromosome"/>
</dbReference>
<sequence length="912" mass="102036">MTNPTHQAAMSRSILHIFIFATFAIAQPVFDLLSHYPEFFIARHTAPADIWLLMAFLSLGVPALLILCLLPLRLFGMRLWTMAANTAIFLLFAVIVWRSLRLMETGIQESLLLGIAGTATLAFAWFYLRQDKLREFISFLAPAVIIFPLLLAFYSPVNKILFPSRAENTPGGQFTTAANRNVVVLVFDEFPLFSLLRDDETIDPEMFPSFHTLSRSADWYQYATAVADSTLRSLTSIITGHYPGNDKVWTYTSYPNNLFTLYAGTHDIQAYESATDFCPNRVCGNEHTPEPDKDNLKKLITDLGIVYAHMVTPDALKDPYLPPLGATWKDFGAQWQDEVKSTTGKATAALKNKTLNKVQAATRGDSALRNYMNWLEKIRQPSQPGIWFHHIQLPHKPWKYYPDGIRYYPGGIEGLKDEFWTSETGLVLHGYQRHLLQVAYADHLLGLLLDKLREQGLYDDALIIVTADHGASFMPGRNRRILGDKNFADILRVPLFIKWPRQKTGRTRDDDAELVDLLPTINRALGTGAHLALDGRALTSRGRVERERRVVLERTKDNRLKRRLYASKELKANRGSLDEKVRFLNTIYAVGGFDLLLGEDPAGYLASRRAQLSFTLDYPGLLNEVDLSKTLLPGRILGSIQGWTQPGELPYVALALNGKIRATAKLYRGKKGRIKFSTMVPHSALEPGNNRISLYLIENPSQGKPLLLEMDHRASRSRWKPIDSAQNHYFRDVQNWNAVSKSIYALANQGITGGCKPGLFCPNTPISRAAAAVFLGKAMQGVNYQPPAAHSGRFRDITNAPGAGWIELLAGTGIISGCNNHMFCPDQNIDRSLFSQWLLKARYGADHVPPADDTRPFQDVPMGSPQARWIQQIARDGITAGCGANTFCPEKPVTRADAAVWLVRAFKIPSAE</sequence>
<accession>A0A7U6GG31</accession>
<dbReference type="SUPFAM" id="SSF53649">
    <property type="entry name" value="Alkaline phosphatase-like"/>
    <property type="match status" value="1"/>
</dbReference>
<keyword evidence="1" id="KW-0812">Transmembrane</keyword>
<reference evidence="3 4" key="1">
    <citation type="journal article" date="2014" name="PLoS ONE">
        <title>Physiological and genomic features of a novel sulfur-oxidizing gammaproteobacterium belonging to a previously uncultivated symbiotic lineage isolated from a hydrothermal vent.</title>
        <authorList>
            <person name="Nunoura T."/>
            <person name="Takaki Y."/>
            <person name="Kazama H."/>
            <person name="Kakuta J."/>
            <person name="Shimamura S."/>
            <person name="Makita H."/>
            <person name="Hirai M."/>
            <person name="Miyazaki M."/>
            <person name="Takai K."/>
        </authorList>
    </citation>
    <scope>NUCLEOTIDE SEQUENCE [LARGE SCALE GENOMIC DNA]</scope>
    <source>
        <strain evidence="3 4">Hiromi1</strain>
    </source>
</reference>
<dbReference type="KEGG" id="tbn:TBH_C0030"/>
<feature type="domain" description="SLH" evidence="2">
    <location>
        <begin position="726"/>
        <end position="789"/>
    </location>
</feature>
<organism evidence="3 4">
    <name type="scientific">Thiolapillus brandeum</name>
    <dbReference type="NCBI Taxonomy" id="1076588"/>
    <lineage>
        <taxon>Bacteria</taxon>
        <taxon>Pseudomonadati</taxon>
        <taxon>Pseudomonadota</taxon>
        <taxon>Gammaproteobacteria</taxon>
        <taxon>Chromatiales</taxon>
        <taxon>Sedimenticolaceae</taxon>
        <taxon>Thiolapillus</taxon>
    </lineage>
</organism>
<dbReference type="InterPro" id="IPR017850">
    <property type="entry name" value="Alkaline_phosphatase_core_sf"/>
</dbReference>
<keyword evidence="1" id="KW-0472">Membrane</keyword>
<keyword evidence="1" id="KW-1133">Transmembrane helix</keyword>
<dbReference type="OrthoDB" id="9760224at2"/>
<dbReference type="AlphaFoldDB" id="A0A7U6GG31"/>
<dbReference type="Gene3D" id="3.40.720.10">
    <property type="entry name" value="Alkaline Phosphatase, subunit A"/>
    <property type="match status" value="1"/>
</dbReference>
<feature type="transmembrane region" description="Helical" evidence="1">
    <location>
        <begin position="135"/>
        <end position="154"/>
    </location>
</feature>
<dbReference type="PROSITE" id="PS51272">
    <property type="entry name" value="SLH"/>
    <property type="match status" value="2"/>
</dbReference>
<proteinExistence type="predicted"/>
<keyword evidence="4" id="KW-1185">Reference proteome</keyword>
<feature type="transmembrane region" description="Helical" evidence="1">
    <location>
        <begin position="50"/>
        <end position="72"/>
    </location>
</feature>
<feature type="transmembrane region" description="Helical" evidence="1">
    <location>
        <begin position="79"/>
        <end position="98"/>
    </location>
</feature>
<dbReference type="InterPro" id="IPR000917">
    <property type="entry name" value="Sulfatase_N"/>
</dbReference>
<dbReference type="Pfam" id="PF00884">
    <property type="entry name" value="Sulfatase"/>
    <property type="match status" value="1"/>
</dbReference>
<protein>
    <recommendedName>
        <fullName evidence="2">SLH domain-containing protein</fullName>
    </recommendedName>
</protein>
<feature type="domain" description="SLH" evidence="2">
    <location>
        <begin position="853"/>
        <end position="912"/>
    </location>
</feature>
<evidence type="ECO:0000313" key="4">
    <source>
        <dbReference type="Proteomes" id="UP000031631"/>
    </source>
</evidence>
<gene>
    <name evidence="3" type="ORF">TBH_C0030</name>
</gene>
<dbReference type="InterPro" id="IPR001119">
    <property type="entry name" value="SLH_dom"/>
</dbReference>
<dbReference type="PANTHER" id="PTHR43751:SF3">
    <property type="entry name" value="SULFATASE N-TERMINAL DOMAIN-CONTAINING PROTEIN"/>
    <property type="match status" value="1"/>
</dbReference>
<dbReference type="InterPro" id="IPR052701">
    <property type="entry name" value="GAG_Ulvan_Degrading_Sulfatases"/>
</dbReference>
<name>A0A7U6GG31_9GAMM</name>
<feature type="transmembrane region" description="Helical" evidence="1">
    <location>
        <begin position="110"/>
        <end position="128"/>
    </location>
</feature>
<dbReference type="Pfam" id="PF00395">
    <property type="entry name" value="SLH"/>
    <property type="match status" value="2"/>
</dbReference>
<evidence type="ECO:0000313" key="3">
    <source>
        <dbReference type="EMBL" id="BAO42980.1"/>
    </source>
</evidence>